<dbReference type="Pfam" id="PF00207">
    <property type="entry name" value="A2M"/>
    <property type="match status" value="1"/>
</dbReference>
<gene>
    <name evidence="4" type="ORF">F0460_02010</name>
</gene>
<dbReference type="Pfam" id="PF01835">
    <property type="entry name" value="MG2"/>
    <property type="match status" value="1"/>
</dbReference>
<proteinExistence type="inferred from homology"/>
<evidence type="ECO:0000256" key="2">
    <source>
        <dbReference type="SAM" id="Coils"/>
    </source>
</evidence>
<feature type="coiled-coil region" evidence="2">
    <location>
        <begin position="37"/>
        <end position="64"/>
    </location>
</feature>
<dbReference type="RefSeq" id="WP_150009744.1">
    <property type="nucleotide sequence ID" value="NZ_VWSG01000001.1"/>
</dbReference>
<dbReference type="GO" id="GO:0004866">
    <property type="term" value="F:endopeptidase inhibitor activity"/>
    <property type="evidence" value="ECO:0007669"/>
    <property type="project" value="InterPro"/>
</dbReference>
<dbReference type="Gene3D" id="1.50.10.20">
    <property type="match status" value="1"/>
</dbReference>
<dbReference type="SUPFAM" id="SSF49464">
    <property type="entry name" value="Carboxypeptidase regulatory domain-like"/>
    <property type="match status" value="1"/>
</dbReference>
<evidence type="ECO:0000259" key="3">
    <source>
        <dbReference type="SMART" id="SM01360"/>
    </source>
</evidence>
<dbReference type="InterPro" id="IPR008930">
    <property type="entry name" value="Terpenoid_cyclase/PrenylTrfase"/>
</dbReference>
<evidence type="ECO:0000313" key="5">
    <source>
        <dbReference type="Proteomes" id="UP000325141"/>
    </source>
</evidence>
<dbReference type="Pfam" id="PF13715">
    <property type="entry name" value="CarbopepD_reg_2"/>
    <property type="match status" value="1"/>
</dbReference>
<dbReference type="InterPro" id="IPR002890">
    <property type="entry name" value="MG2"/>
</dbReference>
<keyword evidence="2" id="KW-0175">Coiled coil</keyword>
<dbReference type="InterPro" id="IPR041246">
    <property type="entry name" value="Bact_MG10"/>
</dbReference>
<reference evidence="4 5" key="1">
    <citation type="submission" date="2019-09" db="EMBL/GenBank/DDBJ databases">
        <title>Genome sequence and assembly of Flavobacterium sp.</title>
        <authorList>
            <person name="Chhetri G."/>
        </authorList>
    </citation>
    <scope>NUCLEOTIDE SEQUENCE [LARGE SCALE GENOMIC DNA]</scope>
    <source>
        <strain evidence="4 5">SNL9</strain>
    </source>
</reference>
<comment type="caution">
    <text evidence="4">The sequence shown here is derived from an EMBL/GenBank/DDBJ whole genome shotgun (WGS) entry which is preliminary data.</text>
</comment>
<feature type="domain" description="Alpha-2-macroglobulin" evidence="3">
    <location>
        <begin position="1493"/>
        <end position="1583"/>
    </location>
</feature>
<dbReference type="Proteomes" id="UP000325141">
    <property type="component" value="Unassembled WGS sequence"/>
</dbReference>
<dbReference type="Pfam" id="PF17973">
    <property type="entry name" value="bMG10"/>
    <property type="match status" value="1"/>
</dbReference>
<dbReference type="EMBL" id="VWSG01000001">
    <property type="protein sequence ID" value="KAA5538399.1"/>
    <property type="molecule type" value="Genomic_DNA"/>
</dbReference>
<dbReference type="SUPFAM" id="SSF48239">
    <property type="entry name" value="Terpenoid cyclases/Protein prenyltransferases"/>
    <property type="match status" value="1"/>
</dbReference>
<name>A0A5M6CYM8_9FLAO</name>
<evidence type="ECO:0000256" key="1">
    <source>
        <dbReference type="ARBA" id="ARBA00010556"/>
    </source>
</evidence>
<dbReference type="InterPro" id="IPR008969">
    <property type="entry name" value="CarboxyPept-like_regulatory"/>
</dbReference>
<comment type="similarity">
    <text evidence="1">Belongs to the protease inhibitor I39 (alpha-2-macroglobulin) family. Bacterial alpha-2-macroglobulin subfamily.</text>
</comment>
<accession>A0A5M6CYM8</accession>
<keyword evidence="5" id="KW-1185">Reference proteome</keyword>
<sequence length="2250" mass="259574">MKHFYLLLLLVFGTTIYAQDFSKEWQKVYELEKAGSYKTLKKTIDNLYSKADKAKNETEKAKTVLFKMKLENVLEEVNYQKKIDRLQQELSKSNGIYKEIYRWYYIKTLMAAYDSKQYSWSRNSLAENTTTELPENIDLWTKDHFKNVVNEQVNLLFKEDQLLKETKVVTIKELIFYDEIDHNLNQSVFEFFAVSFINDYTYNSSWVKPLTNELSRFDSSFSQQKIIYPPQKDDLRSELHKSVIQLFQKLEIYYSATNQTKALDKIKYLRFEKLINDKSANGTAFQDLGKNLSTTFYKNRWYSDYANKLSSEANKMDKKDYYDRSLNAIAEVKKSTDENDQLDKVQLLENSIKEKEFAVSLKNEVYEGESVKYLINYKNIDRVYFAYYHFKHTVVNDSTYQLVIKNQQPIKVVSRALPKDLAYFQTTTEVLGEQFPLGNYLLVSYADTKDLKEFNYQRVVSFTTTNVSVISKNIDTESRDEESYVLYILNPKDGNPYKNVLVKYQNKNYTTNDSGKVAVFHISSYNENNSVKVFANNETYETNLYLDGYNTQYVRNDGEKREARVNLFTDRYIYRPGQEVHFKGIFYELQKNGNQVLANKSFSITLKDDNYDEIKELIVTTNDLGAFSGTFLLPKNIATGDFLLRIDELDEYTDKKEEEFWNDIDFETESFSYKVEEYKRPTFDLELEQINQNVYFDEKVTIKGKANSLAGGAIAKAKVKLNINSSFYNSEARNSVDLINLKEELFTNDQGFFEYTFTVKSDSIGEIIKKQPIETYVRYDVEVTDQAGEVHEADGQFTVANTAHRLSVYKYDLSLTNKPLNVSVNSSGYNGDFSAVTGNVKIYQTLPVNHFYKNRLWNVPELTSINEETFRKLFPFESYSASDEETAEKVLIYEGKYTTQKDKKFELDIKNWKTGNYNFEFEITDQKSGLPIKVETTFQIKNADEKLAINENFTVVNHSKSSLNQLVLETNSLYDNVMLYVEYFDRDATVKALNFNIKKGTQQIKIPLVNSTENESVSYNWFFVNDQELYANSGNYNIKESESKDVTDFLWNVEWQSWNDKLNPAEQYKWKLLLKNAKNKKPYQGEFLASMYDASLDLLLKNSWGEYGKEWVTNAEKIDNYVYVNFSNPKKQNNVHQNNLFSANYYYSNNFYWNTWNYFGYNFSNENYYGGSSYQYIPEDIKNNTASYFQLEIRDAKTNKFISNAFIINLKNADKAITNEDGFAKIISSKTALIGVTALGYQNKKIELKKGLTVIHLEPIDEVISKISYDRFDDDIKTFNKIYKYYIERVEGFSDVLNEEQLFTQKVLNNDETLTYGIIDETNIVKDGVLRSIKGIVKTQDGYPIPGATVLVLDTDKGVDTDDDGTYEIKASAGDRIKVVYLGYVTEILYVNQAQILNFVLLEDDSMVMNDIVVDTYRTVSKPKSSVAANTVSSKTIEGRPNASVIQTLQGQVPGLNISTEVSTTTTSKTIYGKNNLEEVHNNISLRKNLQETAFFFPHLKIQKDGSVEIDFTAPEALTKWKFRGLAHNKTTDFIYVESLSKTQKDVMIQPNIPRFVRQTDVVILKARVSNTTNAPLQATAVLRLFNTVTGEDLTDKIIKTDKLVPTTINGLSANTVSWSVEIPKQIEGLQYRISVKAGNFTDGEESVIPVLSNRTLITETAPIWQLGNQNKDYSLHNLITNNSQTLKSHQFVVEISHNATWLTMQSLPYLYDFQHTCNEQIFAKYFADVLAMHVLEKNPTIKDLISEWKKNPKSKLEDNEELKELMLQETPWMKDLVSNEEKKAQLASYFDLDRLEKEADEIVKTLGERQNASGGFGWFSGGSENDYITQHILVTAAQLDKLGVSHFNENDVKNIVNKAHRFIDVKMQDQFKTSNKTFSNHSAINYAFVKSYYSKDFAIPTDVSKQLDQNFIDLKKNWVELSLENKAKLAIILNRKGDVTWAKQILNQLNESAVIDETYGMYWKENSSKNYYYYNAAEVQSLIIEAFKEIDNNQITLQKLNAWLLSQKLNKDWGTTKATTSAIYALLLSNSTELATSDKAIVSIGNQTIKNNETAENQNDDLLGYQTCQWKADEITNDFGKISIKNKSEKPVFGGIYWQYFEDFNAVKDATNGILKIARTFYIENSDKKLQEISNETELKLGQKVIIRLEISAEKDMEFIHIKDMRAATFEPVDVLSGYKYENNLRYYQSTRDAATNFFIDYLSKGSYVIDYEVRLNNEGSFTSGISTIQSMYAPEHTGHTAGKTIKVQ</sequence>
<dbReference type="Gene3D" id="2.60.40.1120">
    <property type="entry name" value="Carboxypeptidase-like, regulatory domain"/>
    <property type="match status" value="1"/>
</dbReference>
<dbReference type="SMART" id="SM01360">
    <property type="entry name" value="A2M"/>
    <property type="match status" value="1"/>
</dbReference>
<dbReference type="PANTHER" id="PTHR40094">
    <property type="entry name" value="ALPHA-2-MACROGLOBULIN HOMOLOG"/>
    <property type="match status" value="1"/>
</dbReference>
<dbReference type="Gene3D" id="2.60.40.1930">
    <property type="match status" value="1"/>
</dbReference>
<dbReference type="InterPro" id="IPR001599">
    <property type="entry name" value="Macroglobln_a2"/>
</dbReference>
<organism evidence="4 5">
    <name type="scientific">Paenimyroides baculatum</name>
    <dbReference type="NCBI Taxonomy" id="2608000"/>
    <lineage>
        <taxon>Bacteria</taxon>
        <taxon>Pseudomonadati</taxon>
        <taxon>Bacteroidota</taxon>
        <taxon>Flavobacteriia</taxon>
        <taxon>Flavobacteriales</taxon>
        <taxon>Flavobacteriaceae</taxon>
        <taxon>Paenimyroides</taxon>
    </lineage>
</organism>
<protein>
    <recommendedName>
        <fullName evidence="3">Alpha-2-macroglobulin domain-containing protein</fullName>
    </recommendedName>
</protein>
<evidence type="ECO:0000313" key="4">
    <source>
        <dbReference type="EMBL" id="KAA5538399.1"/>
    </source>
</evidence>
<dbReference type="PANTHER" id="PTHR40094:SF1">
    <property type="entry name" value="UBIQUITIN DOMAIN-CONTAINING PROTEIN"/>
    <property type="match status" value="1"/>
</dbReference>
<dbReference type="InterPro" id="IPR051802">
    <property type="entry name" value="YfhM-like"/>
</dbReference>